<dbReference type="Proteomes" id="UP000185944">
    <property type="component" value="Unassembled WGS sequence"/>
</dbReference>
<accession>A0A177EIN5</accession>
<dbReference type="OrthoDB" id="2187017at2759"/>
<protein>
    <submittedName>
        <fullName evidence="2">Uncharacterized protein</fullName>
    </submittedName>
</protein>
<feature type="region of interest" description="Disordered" evidence="1">
    <location>
        <begin position="332"/>
        <end position="368"/>
    </location>
</feature>
<keyword evidence="3" id="KW-1185">Reference proteome</keyword>
<feature type="compositionally biased region" description="Low complexity" evidence="1">
    <location>
        <begin position="347"/>
        <end position="358"/>
    </location>
</feature>
<name>A0A177EIN5_9MICR</name>
<dbReference type="GeneID" id="93646411"/>
<sequence>MNEHLLNLCEATLEEYTTSLIPAYENRKSELEVLITNMPQKHTLANYIGSELAKSLTPEKMLQEEAAILKASASNFFLFSNTLLYLERRWNTQIIKDVLTRSLGPEDSAQFMPLVIDPAEEEVETPVALEPMTLELPGISELAAIFASLEQLASLEAVSSARDAFTAYKISLVYITHPKLAIQELHRFMKMENTAIKEIVGGMLLGLSVHPEERMYYTGVLVKLCRKNKNAMQLVLHLFLAAYNTKHALWSVFVNSVPHLYLAFNEVERVGFSPLVYVLDEKNSVLLYELLDGQAPPSAVFIPSISGRGSLPAPRVRHWVRQLLHINDQETYDVSGPAPSQAPPANPTTNPTTNSTTTPNPPFEGAGREQMASNLEDFFSFFIEKTKLSFTHFNNTLLEHKDAFQNLSPEDLQRFLLMLLSSPNSLVYKELAVSRVYRLRH</sequence>
<evidence type="ECO:0000313" key="3">
    <source>
        <dbReference type="Proteomes" id="UP000185944"/>
    </source>
</evidence>
<evidence type="ECO:0000313" key="2">
    <source>
        <dbReference type="EMBL" id="OAG31586.1"/>
    </source>
</evidence>
<reference evidence="2 3" key="1">
    <citation type="submission" date="2016-02" db="EMBL/GenBank/DDBJ databases">
        <title>Discovery of a natural microsporidian pathogen with a broad tissue tropism in Caenorhabditis elegans.</title>
        <authorList>
            <person name="Luallen R.J."/>
            <person name="Reinke A.W."/>
            <person name="Tong L."/>
            <person name="Botts M.R."/>
            <person name="Felix M.-A."/>
            <person name="Troemel E.R."/>
        </authorList>
    </citation>
    <scope>NUCLEOTIDE SEQUENCE [LARGE SCALE GENOMIC DNA]</scope>
    <source>
        <strain evidence="2 3">JUm2807</strain>
    </source>
</reference>
<organism evidence="2 3">
    <name type="scientific">Nematocida displodere</name>
    <dbReference type="NCBI Taxonomy" id="1805483"/>
    <lineage>
        <taxon>Eukaryota</taxon>
        <taxon>Fungi</taxon>
        <taxon>Fungi incertae sedis</taxon>
        <taxon>Microsporidia</taxon>
        <taxon>Nematocida</taxon>
    </lineage>
</organism>
<gene>
    <name evidence="2" type="ORF">NEDG_00061</name>
</gene>
<dbReference type="RefSeq" id="XP_067545187.1">
    <property type="nucleotide sequence ID" value="XM_067687479.1"/>
</dbReference>
<dbReference type="VEuPathDB" id="MicrosporidiaDB:NEDG_00061"/>
<evidence type="ECO:0000256" key="1">
    <source>
        <dbReference type="SAM" id="MobiDB-lite"/>
    </source>
</evidence>
<dbReference type="AlphaFoldDB" id="A0A177EIN5"/>
<proteinExistence type="predicted"/>
<comment type="caution">
    <text evidence="2">The sequence shown here is derived from an EMBL/GenBank/DDBJ whole genome shotgun (WGS) entry which is preliminary data.</text>
</comment>
<dbReference type="EMBL" id="LTDL01000014">
    <property type="protein sequence ID" value="OAG31586.1"/>
    <property type="molecule type" value="Genomic_DNA"/>
</dbReference>